<keyword evidence="2" id="KW-1185">Reference proteome</keyword>
<dbReference type="SUPFAM" id="SSF158446">
    <property type="entry name" value="IVS-encoded protein-like"/>
    <property type="match status" value="1"/>
</dbReference>
<protein>
    <submittedName>
        <fullName evidence="1">Four helix bundle protein</fullName>
    </submittedName>
</protein>
<dbReference type="STRING" id="1178516.AWR27_21605"/>
<gene>
    <name evidence="1" type="ORF">AWR27_21605</name>
</gene>
<dbReference type="AlphaFoldDB" id="A0A1P9X225"/>
<evidence type="ECO:0000313" key="1">
    <source>
        <dbReference type="EMBL" id="AQG81671.1"/>
    </source>
</evidence>
<dbReference type="InterPro" id="IPR036583">
    <property type="entry name" value="23S_rRNA_IVS_sf"/>
</dbReference>
<dbReference type="PANTHER" id="PTHR38471:SF2">
    <property type="entry name" value="FOUR HELIX BUNDLE PROTEIN"/>
    <property type="match status" value="1"/>
</dbReference>
<proteinExistence type="predicted"/>
<dbReference type="Proteomes" id="UP000187941">
    <property type="component" value="Chromosome"/>
</dbReference>
<dbReference type="NCBIfam" id="TIGR02436">
    <property type="entry name" value="four helix bundle protein"/>
    <property type="match status" value="1"/>
</dbReference>
<dbReference type="PIRSF" id="PIRSF035652">
    <property type="entry name" value="CHP02436"/>
    <property type="match status" value="1"/>
</dbReference>
<accession>A0A1P9X225</accession>
<dbReference type="Pfam" id="PF05635">
    <property type="entry name" value="23S_rRNA_IVP"/>
    <property type="match status" value="1"/>
</dbReference>
<dbReference type="InterPro" id="IPR012657">
    <property type="entry name" value="23S_rRNA-intervening_sequence"/>
</dbReference>
<dbReference type="RefSeq" id="WP_077133138.1">
    <property type="nucleotide sequence ID" value="NZ_CP014263.1"/>
</dbReference>
<dbReference type="OrthoDB" id="285993at2"/>
<dbReference type="PANTHER" id="PTHR38471">
    <property type="entry name" value="FOUR HELIX BUNDLE PROTEIN"/>
    <property type="match status" value="1"/>
</dbReference>
<evidence type="ECO:0000313" key="2">
    <source>
        <dbReference type="Proteomes" id="UP000187941"/>
    </source>
</evidence>
<reference evidence="1 2" key="1">
    <citation type="submission" date="2016-01" db="EMBL/GenBank/DDBJ databases">
        <authorList>
            <person name="Oliw E.H."/>
        </authorList>
    </citation>
    <scope>NUCLEOTIDE SEQUENCE [LARGE SCALE GENOMIC DNA]</scope>
    <source>
        <strain evidence="1 2">DY10</strain>
    </source>
</reference>
<dbReference type="Gene3D" id="1.20.1440.60">
    <property type="entry name" value="23S rRNA-intervening sequence"/>
    <property type="match status" value="1"/>
</dbReference>
<name>A0A1P9X225_9BACT</name>
<dbReference type="KEGG" id="smon:AWR27_21605"/>
<sequence>MQEQESIIQTKSFDFATRVVRMYQWITKKHRIHSLADQVLRSGTSVGANVEEATGALTKKEFIAKIGIAYKEARETRYWLRLLGATDYLNDKMYGSMLADCQELIRILASIQKTSQRNVANQKLKG</sequence>
<organism evidence="1 2">
    <name type="scientific">Spirosoma montaniterrae</name>
    <dbReference type="NCBI Taxonomy" id="1178516"/>
    <lineage>
        <taxon>Bacteria</taxon>
        <taxon>Pseudomonadati</taxon>
        <taxon>Bacteroidota</taxon>
        <taxon>Cytophagia</taxon>
        <taxon>Cytophagales</taxon>
        <taxon>Cytophagaceae</taxon>
        <taxon>Spirosoma</taxon>
    </lineage>
</organism>
<dbReference type="EMBL" id="CP014263">
    <property type="protein sequence ID" value="AQG81671.1"/>
    <property type="molecule type" value="Genomic_DNA"/>
</dbReference>